<feature type="signal peptide" evidence="1">
    <location>
        <begin position="1"/>
        <end position="19"/>
    </location>
</feature>
<evidence type="ECO:0000313" key="3">
    <source>
        <dbReference type="Proteomes" id="UP000011131"/>
    </source>
</evidence>
<reference evidence="2 3" key="1">
    <citation type="journal article" date="2013" name="Genome Announc.">
        <title>Complete genome sequence of Myxococcus stipitatus strain DSM 14675, a fruiting myxobacterium.</title>
        <authorList>
            <person name="Huntley S."/>
            <person name="Kneip S."/>
            <person name="Treuner-Lange A."/>
            <person name="Sogaard-Andersen L."/>
        </authorList>
    </citation>
    <scope>NUCLEOTIDE SEQUENCE [LARGE SCALE GENOMIC DNA]</scope>
    <source>
        <strain evidence="3">DSM 14675 / JCM 12634 / Mx s8</strain>
    </source>
</reference>
<evidence type="ECO:0000256" key="1">
    <source>
        <dbReference type="SAM" id="SignalP"/>
    </source>
</evidence>
<dbReference type="KEGG" id="msd:MYSTI_01915"/>
<dbReference type="STRING" id="1278073.MYSTI_01915"/>
<evidence type="ECO:0000313" key="2">
    <source>
        <dbReference type="EMBL" id="AGC43246.1"/>
    </source>
</evidence>
<dbReference type="AlphaFoldDB" id="L7U385"/>
<proteinExistence type="predicted"/>
<keyword evidence="1" id="KW-0732">Signal</keyword>
<dbReference type="Proteomes" id="UP000011131">
    <property type="component" value="Chromosome"/>
</dbReference>
<dbReference type="EMBL" id="CP004025">
    <property type="protein sequence ID" value="AGC43246.1"/>
    <property type="molecule type" value="Genomic_DNA"/>
</dbReference>
<dbReference type="RefSeq" id="WP_015347508.1">
    <property type="nucleotide sequence ID" value="NC_020126.1"/>
</dbReference>
<dbReference type="HOGENOM" id="CLU_1813734_0_0_7"/>
<name>L7U385_MYXSD</name>
<sequence>MFKIAAILAVTASAVPRCATEYPPMPPQVGPTQVYVGVQNLTDAARRCAVTYVLDGDAGGLVFDPGAITAPRAERWVAIDAPDAGQVRINYACWHPDSAELERAGETSTVRLNGRSLSCLMRYAYPPDGEPVASLSCWPGEP</sequence>
<keyword evidence="3" id="KW-1185">Reference proteome</keyword>
<protein>
    <recommendedName>
        <fullName evidence="4">Lipoprotein</fullName>
    </recommendedName>
</protein>
<accession>L7U385</accession>
<gene>
    <name evidence="2" type="ordered locus">MYSTI_01915</name>
</gene>
<organism evidence="2 3">
    <name type="scientific">Myxococcus stipitatus (strain DSM 14675 / JCM 12634 / Mx s8)</name>
    <dbReference type="NCBI Taxonomy" id="1278073"/>
    <lineage>
        <taxon>Bacteria</taxon>
        <taxon>Pseudomonadati</taxon>
        <taxon>Myxococcota</taxon>
        <taxon>Myxococcia</taxon>
        <taxon>Myxococcales</taxon>
        <taxon>Cystobacterineae</taxon>
        <taxon>Myxococcaceae</taxon>
        <taxon>Myxococcus</taxon>
    </lineage>
</organism>
<evidence type="ECO:0008006" key="4">
    <source>
        <dbReference type="Google" id="ProtNLM"/>
    </source>
</evidence>
<feature type="chain" id="PRO_5003983401" description="Lipoprotein" evidence="1">
    <location>
        <begin position="20"/>
        <end position="142"/>
    </location>
</feature>